<feature type="region of interest" description="Disordered" evidence="1">
    <location>
        <begin position="20"/>
        <end position="59"/>
    </location>
</feature>
<dbReference type="InterPro" id="IPR009730">
    <property type="entry name" value="MFAP1_C"/>
</dbReference>
<dbReference type="PANTHER" id="PTHR15327">
    <property type="entry name" value="MICROFIBRIL-ASSOCIATED PROTEIN"/>
    <property type="match status" value="1"/>
</dbReference>
<keyword evidence="4" id="KW-1185">Reference proteome</keyword>
<evidence type="ECO:0000259" key="2">
    <source>
        <dbReference type="Pfam" id="PF06991"/>
    </source>
</evidence>
<accession>A0AA38LSY2</accession>
<feature type="compositionally biased region" description="Gly residues" evidence="1">
    <location>
        <begin position="439"/>
        <end position="448"/>
    </location>
</feature>
<dbReference type="EMBL" id="JAKWFO010000005">
    <property type="protein sequence ID" value="KAI9636312.1"/>
    <property type="molecule type" value="Genomic_DNA"/>
</dbReference>
<dbReference type="RefSeq" id="XP_052946089.1">
    <property type="nucleotide sequence ID" value="XM_053089560.1"/>
</dbReference>
<dbReference type="InterPro" id="IPR033194">
    <property type="entry name" value="MFAP1"/>
</dbReference>
<evidence type="ECO:0000256" key="1">
    <source>
        <dbReference type="SAM" id="MobiDB-lite"/>
    </source>
</evidence>
<feature type="compositionally biased region" description="Acidic residues" evidence="1">
    <location>
        <begin position="33"/>
        <end position="48"/>
    </location>
</feature>
<feature type="compositionally biased region" description="Basic and acidic residues" evidence="1">
    <location>
        <begin position="182"/>
        <end position="218"/>
    </location>
</feature>
<sequence length="601" mass="67258">MAPGAVAAVSRGPTKLKQTAKVRLWKGKPGAEVDIDDSDDDDEDEEEESVVKKRKRFQAEQAAERAARLDKDVVAGGAGRVLRQSAAGNLKVDLKNVEVGKAMPIPVKKEEEESEEEETDDEEEEEEVKPKTTIPRPPGSESSEYETDSEEESEEEKKPAFRPVFVRKDLRGMTQEKAQALAEEKIKQEEESQAQRKNDSKEIAGETIRRELAEKESTDIVPDIDDTDGLDPTTDFDLWRARELARLLRDKQAQAAKDEEQEEIERRRAMPEEQRLREDMEFAEATRNREKGEMGFMQKYYHKGAFHTDDNLLARDYTGATESAVDVSMLPKVMQVRDFGKASRTKYTHLADQDTSAGGWGNAARLPASMGIGASNPNAMGTTETGCWNCGGPHLRSACPNQNINDPLVLAGIPNLGGSSTLPGMGPFGAGMGMGMGGSMGGGMGQGGPAMDNRPQDSGYGQRRGAEVSRGGQAGSERREDRSSGAGRREYREDGRGEVRRRHDDDRRGGDQSDGRRERHRDEDRHRVSREEREGRYDRDDRKRPRSADERNGGRNGEERRRRDKAGDGDRDGDNRRRREERDRDRDRGGGRDGERDRDRR</sequence>
<feature type="region of interest" description="Disordered" evidence="1">
    <location>
        <begin position="81"/>
        <end position="232"/>
    </location>
</feature>
<feature type="domain" description="Micro-fibrillar-associated protein 1 C-terminal" evidence="2">
    <location>
        <begin position="151"/>
        <end position="355"/>
    </location>
</feature>
<reference evidence="3" key="1">
    <citation type="journal article" date="2022" name="G3 (Bethesda)">
        <title>High quality genome of the basidiomycete yeast Dioszegia hungarica PDD-24b-2 isolated from cloud water.</title>
        <authorList>
            <person name="Jarrige D."/>
            <person name="Haridas S."/>
            <person name="Bleykasten-Grosshans C."/>
            <person name="Joly M."/>
            <person name="Nadalig T."/>
            <person name="Sancelme M."/>
            <person name="Vuilleumier S."/>
            <person name="Grigoriev I.V."/>
            <person name="Amato P."/>
            <person name="Bringel F."/>
        </authorList>
    </citation>
    <scope>NUCLEOTIDE SEQUENCE</scope>
    <source>
        <strain evidence="3">PDD-24b-2</strain>
    </source>
</reference>
<feature type="compositionally biased region" description="Acidic residues" evidence="1">
    <location>
        <begin position="112"/>
        <end position="127"/>
    </location>
</feature>
<feature type="compositionally biased region" description="Basic and acidic residues" evidence="1">
    <location>
        <begin position="476"/>
        <end position="601"/>
    </location>
</feature>
<dbReference type="AlphaFoldDB" id="A0AA38LSY2"/>
<dbReference type="Proteomes" id="UP001164286">
    <property type="component" value="Unassembled WGS sequence"/>
</dbReference>
<proteinExistence type="predicted"/>
<organism evidence="3 4">
    <name type="scientific">Dioszegia hungarica</name>
    <dbReference type="NCBI Taxonomy" id="4972"/>
    <lineage>
        <taxon>Eukaryota</taxon>
        <taxon>Fungi</taxon>
        <taxon>Dikarya</taxon>
        <taxon>Basidiomycota</taxon>
        <taxon>Agaricomycotina</taxon>
        <taxon>Tremellomycetes</taxon>
        <taxon>Tremellales</taxon>
        <taxon>Bulleribasidiaceae</taxon>
        <taxon>Dioszegia</taxon>
    </lineage>
</organism>
<dbReference type="Pfam" id="PF06991">
    <property type="entry name" value="MFAP1"/>
    <property type="match status" value="1"/>
</dbReference>
<evidence type="ECO:0000313" key="4">
    <source>
        <dbReference type="Proteomes" id="UP001164286"/>
    </source>
</evidence>
<feature type="region of interest" description="Disordered" evidence="1">
    <location>
        <begin position="439"/>
        <end position="601"/>
    </location>
</feature>
<protein>
    <submittedName>
        <fullName evidence="3">Splicing factor, Prp19-binding domain-containing protein</fullName>
    </submittedName>
</protein>
<gene>
    <name evidence="3" type="ORF">MKK02DRAFT_37095</name>
</gene>
<evidence type="ECO:0000313" key="3">
    <source>
        <dbReference type="EMBL" id="KAI9636312.1"/>
    </source>
</evidence>
<feature type="compositionally biased region" description="Acidic residues" evidence="1">
    <location>
        <begin position="143"/>
        <end position="154"/>
    </location>
</feature>
<dbReference type="GeneID" id="77728765"/>
<comment type="caution">
    <text evidence="3">The sequence shown here is derived from an EMBL/GenBank/DDBJ whole genome shotgun (WGS) entry which is preliminary data.</text>
</comment>
<name>A0AA38LSY2_9TREE</name>
<feature type="region of interest" description="Disordered" evidence="1">
    <location>
        <begin position="253"/>
        <end position="274"/>
    </location>
</feature>